<dbReference type="Proteomes" id="UP000828251">
    <property type="component" value="Unassembled WGS sequence"/>
</dbReference>
<evidence type="ECO:0000313" key="2">
    <source>
        <dbReference type="EMBL" id="KAH1107312.1"/>
    </source>
</evidence>
<name>A0A9D3W2W2_9ROSI</name>
<feature type="coiled-coil region" evidence="1">
    <location>
        <begin position="11"/>
        <end position="82"/>
    </location>
</feature>
<comment type="caution">
    <text evidence="2">The sequence shown here is derived from an EMBL/GenBank/DDBJ whole genome shotgun (WGS) entry which is preliminary data.</text>
</comment>
<evidence type="ECO:0000256" key="1">
    <source>
        <dbReference type="SAM" id="Coils"/>
    </source>
</evidence>
<dbReference type="EMBL" id="JAIQCV010000004">
    <property type="protein sequence ID" value="KAH1107312.1"/>
    <property type="molecule type" value="Genomic_DNA"/>
</dbReference>
<keyword evidence="3" id="KW-1185">Reference proteome</keyword>
<dbReference type="OrthoDB" id="982210at2759"/>
<evidence type="ECO:0000313" key="3">
    <source>
        <dbReference type="Proteomes" id="UP000828251"/>
    </source>
</evidence>
<reference evidence="2 3" key="1">
    <citation type="journal article" date="2021" name="Plant Biotechnol. J.">
        <title>Multi-omics assisted identification of the key and species-specific regulatory components of drought-tolerant mechanisms in Gossypium stocksii.</title>
        <authorList>
            <person name="Yu D."/>
            <person name="Ke L."/>
            <person name="Zhang D."/>
            <person name="Wu Y."/>
            <person name="Sun Y."/>
            <person name="Mei J."/>
            <person name="Sun J."/>
            <person name="Sun Y."/>
        </authorList>
    </citation>
    <scope>NUCLEOTIDE SEQUENCE [LARGE SCALE GENOMIC DNA]</scope>
    <source>
        <strain evidence="3">cv. E1</strain>
        <tissue evidence="2">Leaf</tissue>
    </source>
</reference>
<keyword evidence="1" id="KW-0175">Coiled coil</keyword>
<sequence>MGDVGETLELVDGHTDELDEMKEQLKDYVNEALYRNQDMMKEVFNVVKSDKVEKNKAFEAMIKALKEQVTELKGELNICKVALGSAMLVSASKKCSMDVPKLKEFKGTRSTRNVDIFL</sequence>
<protein>
    <submittedName>
        <fullName evidence="2">Uncharacterized protein</fullName>
    </submittedName>
</protein>
<gene>
    <name evidence="2" type="ORF">J1N35_011080</name>
</gene>
<dbReference type="AlphaFoldDB" id="A0A9D3W2W2"/>
<accession>A0A9D3W2W2</accession>
<proteinExistence type="predicted"/>
<organism evidence="2 3">
    <name type="scientific">Gossypium stocksii</name>
    <dbReference type="NCBI Taxonomy" id="47602"/>
    <lineage>
        <taxon>Eukaryota</taxon>
        <taxon>Viridiplantae</taxon>
        <taxon>Streptophyta</taxon>
        <taxon>Embryophyta</taxon>
        <taxon>Tracheophyta</taxon>
        <taxon>Spermatophyta</taxon>
        <taxon>Magnoliopsida</taxon>
        <taxon>eudicotyledons</taxon>
        <taxon>Gunneridae</taxon>
        <taxon>Pentapetalae</taxon>
        <taxon>rosids</taxon>
        <taxon>malvids</taxon>
        <taxon>Malvales</taxon>
        <taxon>Malvaceae</taxon>
        <taxon>Malvoideae</taxon>
        <taxon>Gossypium</taxon>
    </lineage>
</organism>